<reference evidence="1" key="1">
    <citation type="submission" date="2021-05" db="EMBL/GenBank/DDBJ databases">
        <authorList>
            <person name="Pietrasiak N."/>
            <person name="Ward R."/>
            <person name="Stajich J.E."/>
            <person name="Kurbessoian T."/>
        </authorList>
    </citation>
    <scope>NUCLEOTIDE SEQUENCE</scope>
    <source>
        <strain evidence="1">CPER-KK1</strain>
    </source>
</reference>
<evidence type="ECO:0000313" key="1">
    <source>
        <dbReference type="EMBL" id="MBW4549185.1"/>
    </source>
</evidence>
<protein>
    <submittedName>
        <fullName evidence="1">Uncharacterized protein</fullName>
    </submittedName>
</protein>
<evidence type="ECO:0000313" key="2">
    <source>
        <dbReference type="Proteomes" id="UP000753908"/>
    </source>
</evidence>
<organism evidence="1 2">
    <name type="scientific">Symplocastrum torsivum CPER-KK1</name>
    <dbReference type="NCBI Taxonomy" id="450513"/>
    <lineage>
        <taxon>Bacteria</taxon>
        <taxon>Bacillati</taxon>
        <taxon>Cyanobacteriota</taxon>
        <taxon>Cyanophyceae</taxon>
        <taxon>Oscillatoriophycideae</taxon>
        <taxon>Oscillatoriales</taxon>
        <taxon>Microcoleaceae</taxon>
        <taxon>Symplocastrum</taxon>
    </lineage>
</organism>
<name>A0A951PS93_9CYAN</name>
<proteinExistence type="predicted"/>
<dbReference type="AlphaFoldDB" id="A0A951PS93"/>
<reference evidence="1" key="2">
    <citation type="journal article" date="2022" name="Microbiol. Resour. Announc.">
        <title>Metagenome Sequencing to Explore Phylogenomics of Terrestrial Cyanobacteria.</title>
        <authorList>
            <person name="Ward R.D."/>
            <person name="Stajich J.E."/>
            <person name="Johansen J.R."/>
            <person name="Huntemann M."/>
            <person name="Clum A."/>
            <person name="Foster B."/>
            <person name="Foster B."/>
            <person name="Roux S."/>
            <person name="Palaniappan K."/>
            <person name="Varghese N."/>
            <person name="Mukherjee S."/>
            <person name="Reddy T.B.K."/>
            <person name="Daum C."/>
            <person name="Copeland A."/>
            <person name="Chen I.A."/>
            <person name="Ivanova N.N."/>
            <person name="Kyrpides N.C."/>
            <person name="Shapiro N."/>
            <person name="Eloe-Fadrosh E.A."/>
            <person name="Pietrasiak N."/>
        </authorList>
    </citation>
    <scope>NUCLEOTIDE SEQUENCE</scope>
    <source>
        <strain evidence="1">CPER-KK1</strain>
    </source>
</reference>
<dbReference type="Proteomes" id="UP000753908">
    <property type="component" value="Unassembled WGS sequence"/>
</dbReference>
<dbReference type="GO" id="GO:0003677">
    <property type="term" value="F:DNA binding"/>
    <property type="evidence" value="ECO:0007669"/>
    <property type="project" value="InterPro"/>
</dbReference>
<sequence length="627" mass="72814">MDTSNARQAIETIKEDTANIRSRIVKHIVPLLGGPEAPNRKQEPGLKFLESVSPQEIVDLDPNLLEKRLKTLEEQEVISNDTTRNVICSFKKFCSFLIEMQWAIPHEKNDKETTVSFARKFPEQRLREKPYRPPYALGACVGDYFNPVLEQQIKDYSKFLIEIIGKKDITVEIRQLKRLLGLLTEYKTPEPRANNNPQKVIDVVRLGKVPMDEVRMEYFVPVVKLILDKEAYPNRQDRRDAEEDAYEEAIRVAQKTVNNIKKIIDIWSNVPKTQQNLLFTFLNIAKFLYQEERKVDSRKGYDVAYKGIPAVEEIRKLINENTKKVKQQDPVIPKSKKAIPWHEVDENIRDIYDVLIHLKTLADTERLNRYRNRRIGKKRSTTAIAGNYQRFLLYAFFCVMPPARQQILRSLIIGESFVLGQIIGKEVIDARQMADPSKARWVIGMRNGKTFDTYGFNPYYLPNHQFFDGTFLYDYVNKWVHEYRSLLAPKTNHLFFGLRNKKPLTPTSVYRTVRSATEGFTGKSVNPHEMRRLFNSHIENLHVAPQLKTNMRNRQMAQSDKIAKEVYTTPDAEKIDAPMNQFFQDMISKKGKTNLTIPDLPPHGLNVVDLWAAMLPEQKAAFLKDKT</sequence>
<gene>
    <name evidence="1" type="ORF">KME25_32990</name>
</gene>
<accession>A0A951PS93</accession>
<dbReference type="SUPFAM" id="SSF56349">
    <property type="entry name" value="DNA breaking-rejoining enzymes"/>
    <property type="match status" value="1"/>
</dbReference>
<dbReference type="EMBL" id="JAHHIF010000085">
    <property type="protein sequence ID" value="MBW4549185.1"/>
    <property type="molecule type" value="Genomic_DNA"/>
</dbReference>
<comment type="caution">
    <text evidence="1">The sequence shown here is derived from an EMBL/GenBank/DDBJ whole genome shotgun (WGS) entry which is preliminary data.</text>
</comment>
<dbReference type="InterPro" id="IPR011010">
    <property type="entry name" value="DNA_brk_join_enz"/>
</dbReference>